<accession>A0ABZ1AYJ7</accession>
<keyword evidence="3" id="KW-1185">Reference proteome</keyword>
<evidence type="ECO:0000313" key="2">
    <source>
        <dbReference type="EMBL" id="WRL63212.1"/>
    </source>
</evidence>
<feature type="region of interest" description="Disordered" evidence="1">
    <location>
        <begin position="16"/>
        <end position="55"/>
    </location>
</feature>
<proteinExistence type="predicted"/>
<sequence>MATDCFTRASAITPSSKWRTTLPTRPTSRVPASTGVPGSASTSLTPSRCSRTCRRGGRPRLCTRATVSCPR</sequence>
<evidence type="ECO:0000313" key="3">
    <source>
        <dbReference type="Proteomes" id="UP001324287"/>
    </source>
</evidence>
<gene>
    <name evidence="2" type="ORF">U6N30_26060</name>
</gene>
<reference evidence="2 3" key="1">
    <citation type="submission" date="2023-12" db="EMBL/GenBank/DDBJ databases">
        <title>Blastococcus brunescens sp. nov., an actonobacterium isolated from sandstone collected in sahara desert.</title>
        <authorList>
            <person name="Gtari M."/>
            <person name="Ghodhbane F."/>
        </authorList>
    </citation>
    <scope>NUCLEOTIDE SEQUENCE [LARGE SCALE GENOMIC DNA]</scope>
    <source>
        <strain evidence="2 3">BMG 8361</strain>
    </source>
</reference>
<protein>
    <submittedName>
        <fullName evidence="2">Uncharacterized protein</fullName>
    </submittedName>
</protein>
<dbReference type="Proteomes" id="UP001324287">
    <property type="component" value="Chromosome"/>
</dbReference>
<name>A0ABZ1AYJ7_9ACTN</name>
<feature type="compositionally biased region" description="Low complexity" evidence="1">
    <location>
        <begin position="41"/>
        <end position="50"/>
    </location>
</feature>
<dbReference type="RefSeq" id="WP_324274548.1">
    <property type="nucleotide sequence ID" value="NZ_CP141261.1"/>
</dbReference>
<evidence type="ECO:0000256" key="1">
    <source>
        <dbReference type="SAM" id="MobiDB-lite"/>
    </source>
</evidence>
<organism evidence="2 3">
    <name type="scientific">Blastococcus brunescens</name>
    <dbReference type="NCBI Taxonomy" id="1564165"/>
    <lineage>
        <taxon>Bacteria</taxon>
        <taxon>Bacillati</taxon>
        <taxon>Actinomycetota</taxon>
        <taxon>Actinomycetes</taxon>
        <taxon>Geodermatophilales</taxon>
        <taxon>Geodermatophilaceae</taxon>
        <taxon>Blastococcus</taxon>
    </lineage>
</organism>
<dbReference type="EMBL" id="CP141261">
    <property type="protein sequence ID" value="WRL63212.1"/>
    <property type="molecule type" value="Genomic_DNA"/>
</dbReference>
<feature type="compositionally biased region" description="Polar residues" evidence="1">
    <location>
        <begin position="16"/>
        <end position="31"/>
    </location>
</feature>